<accession>A0ABP3XA65</accession>
<evidence type="ECO:0000313" key="3">
    <source>
        <dbReference type="Proteomes" id="UP001400965"/>
    </source>
</evidence>
<dbReference type="Pfam" id="PF18978">
    <property type="entry name" value="DUF5714"/>
    <property type="match status" value="1"/>
</dbReference>
<dbReference type="EMBL" id="BAAACP010000003">
    <property type="protein sequence ID" value="GAA0862494.1"/>
    <property type="molecule type" value="Genomic_DNA"/>
</dbReference>
<comment type="caution">
    <text evidence="2">The sequence shown here is derived from an EMBL/GenBank/DDBJ whole genome shotgun (WGS) entry which is preliminary data.</text>
</comment>
<organism evidence="2 3">
    <name type="scientific">Paraclostridium tenue</name>
    <dbReference type="NCBI Taxonomy" id="1737"/>
    <lineage>
        <taxon>Bacteria</taxon>
        <taxon>Bacillati</taxon>
        <taxon>Bacillota</taxon>
        <taxon>Clostridia</taxon>
        <taxon>Peptostreptococcales</taxon>
        <taxon>Peptostreptococcaceae</taxon>
        <taxon>Paraclostridium</taxon>
    </lineage>
</organism>
<evidence type="ECO:0000313" key="2">
    <source>
        <dbReference type="EMBL" id="GAA0862494.1"/>
    </source>
</evidence>
<protein>
    <submittedName>
        <fullName evidence="2">DUF5714 domain-containing protein</fullName>
    </submittedName>
</protein>
<dbReference type="Proteomes" id="UP001400965">
    <property type="component" value="Unassembled WGS sequence"/>
</dbReference>
<gene>
    <name evidence="2" type="ORF">GCM10008917_08040</name>
</gene>
<name>A0ABP3XA65_9FIRM</name>
<reference evidence="3" key="1">
    <citation type="journal article" date="2019" name="Int. J. Syst. Evol. Microbiol.">
        <title>The Global Catalogue of Microorganisms (GCM) 10K type strain sequencing project: providing services to taxonomists for standard genome sequencing and annotation.</title>
        <authorList>
            <consortium name="The Broad Institute Genomics Platform"/>
            <consortium name="The Broad Institute Genome Sequencing Center for Infectious Disease"/>
            <person name="Wu L."/>
            <person name="Ma J."/>
        </authorList>
    </citation>
    <scope>NUCLEOTIDE SEQUENCE [LARGE SCALE GENOMIC DNA]</scope>
    <source>
        <strain evidence="3">JCM 6486</strain>
    </source>
</reference>
<proteinExistence type="predicted"/>
<dbReference type="InterPro" id="IPR043768">
    <property type="entry name" value="DUF5714"/>
</dbReference>
<evidence type="ECO:0000259" key="1">
    <source>
        <dbReference type="Pfam" id="PF18978"/>
    </source>
</evidence>
<feature type="domain" description="DUF5714" evidence="1">
    <location>
        <begin position="56"/>
        <end position="230"/>
    </location>
</feature>
<sequence>MNKFNCLICGEEVLYESESKKRRCYFCKETYESAMVCKNGHYVCDSCHSSDAYSVITNYCLNSDSINPLEMTLDLMKHPSIKMHGPEHHYLVPAVLITAFLNKTNNKTHIKNLLNESQIRAKNVLGGFCGFYGACGAGVGCGIYTSLIQEASPMSKKEWGLCNLMTSKALKNISVYGGPRCCKRDCFTALETAIDFTKEYLDVELEKMKNLKCEFNNLNKECLANRCSFYKEKDLVLSKI</sequence>
<dbReference type="RefSeq" id="WP_346042790.1">
    <property type="nucleotide sequence ID" value="NZ_BAAACP010000003.1"/>
</dbReference>
<keyword evidence="3" id="KW-1185">Reference proteome</keyword>